<evidence type="ECO:0000256" key="5">
    <source>
        <dbReference type="SAM" id="MobiDB-lite"/>
    </source>
</evidence>
<evidence type="ECO:0000256" key="1">
    <source>
        <dbReference type="ARBA" id="ARBA00022723"/>
    </source>
</evidence>
<keyword evidence="2 4" id="KW-0863">Zinc-finger</keyword>
<keyword evidence="8" id="KW-1185">Reference proteome</keyword>
<keyword evidence="1" id="KW-0479">Metal-binding</keyword>
<feature type="compositionally biased region" description="Gly residues" evidence="5">
    <location>
        <begin position="13"/>
        <end position="26"/>
    </location>
</feature>
<feature type="compositionally biased region" description="Acidic residues" evidence="5">
    <location>
        <begin position="137"/>
        <end position="152"/>
    </location>
</feature>
<dbReference type="GO" id="GO:0008270">
    <property type="term" value="F:zinc ion binding"/>
    <property type="evidence" value="ECO:0007669"/>
    <property type="project" value="UniProtKB-KW"/>
</dbReference>
<keyword evidence="3" id="KW-0862">Zinc</keyword>
<feature type="region of interest" description="Disordered" evidence="5">
    <location>
        <begin position="1"/>
        <end position="26"/>
    </location>
</feature>
<evidence type="ECO:0000313" key="7">
    <source>
        <dbReference type="EMBL" id="KAF1969157.1"/>
    </source>
</evidence>
<dbReference type="Pfam" id="PF06839">
    <property type="entry name" value="Zn_ribbon_GRF"/>
    <property type="match status" value="1"/>
</dbReference>
<reference evidence="7" key="1">
    <citation type="journal article" date="2020" name="Stud. Mycol.">
        <title>101 Dothideomycetes genomes: a test case for predicting lifestyles and emergence of pathogens.</title>
        <authorList>
            <person name="Haridas S."/>
            <person name="Albert R."/>
            <person name="Binder M."/>
            <person name="Bloem J."/>
            <person name="Labutti K."/>
            <person name="Salamov A."/>
            <person name="Andreopoulos B."/>
            <person name="Baker S."/>
            <person name="Barry K."/>
            <person name="Bills G."/>
            <person name="Bluhm B."/>
            <person name="Cannon C."/>
            <person name="Castanera R."/>
            <person name="Culley D."/>
            <person name="Daum C."/>
            <person name="Ezra D."/>
            <person name="Gonzalez J."/>
            <person name="Henrissat B."/>
            <person name="Kuo A."/>
            <person name="Liang C."/>
            <person name="Lipzen A."/>
            <person name="Lutzoni F."/>
            <person name="Magnuson J."/>
            <person name="Mondo S."/>
            <person name="Nolan M."/>
            <person name="Ohm R."/>
            <person name="Pangilinan J."/>
            <person name="Park H.-J."/>
            <person name="Ramirez L."/>
            <person name="Alfaro M."/>
            <person name="Sun H."/>
            <person name="Tritt A."/>
            <person name="Yoshinaga Y."/>
            <person name="Zwiers L.-H."/>
            <person name="Turgeon B."/>
            <person name="Goodwin S."/>
            <person name="Spatafora J."/>
            <person name="Crous P."/>
            <person name="Grigoriev I."/>
        </authorList>
    </citation>
    <scope>NUCLEOTIDE SEQUENCE</scope>
    <source>
        <strain evidence="7">CBS 107.79</strain>
    </source>
</reference>
<sequence length="352" mass="38646">MSNFGARGNFARSGGGGGRGGTWGGPPKGTFLSGVWHCDCTPPLPAVHLQVKKETANKGRWFRSCQKPQQQRCKFFLWDSDAHARENAALANNSRTEPGHAATTPRAQRVPSPPPPYTPEAGPSEPNRKHGRASAQQEEDEYGFGDGDDDFEVQLNHAMVEAETPSKRPRTETDAFTTPSRPTRRKLPWQTDDTPIPNALPTPQTESRTSNFFPTRFAAPQGSLLTPSRHRSSDDSAIMTPGSSPNETPTPVRFKDVPPSDLVRDVFGLLSEANVQMNEQTRKNLTAVLSRHATIIEGVKKGRKVARASITAKIAKVTELTYRVSTLEAELEAEKAKVNHLKWSLEHGQPSE</sequence>
<feature type="domain" description="GRF-type" evidence="6">
    <location>
        <begin position="38"/>
        <end position="82"/>
    </location>
</feature>
<feature type="compositionally biased region" description="Low complexity" evidence="5">
    <location>
        <begin position="1"/>
        <end position="12"/>
    </location>
</feature>
<dbReference type="OrthoDB" id="430051at2759"/>
<dbReference type="EMBL" id="ML976712">
    <property type="protein sequence ID" value="KAF1969157.1"/>
    <property type="molecule type" value="Genomic_DNA"/>
</dbReference>
<evidence type="ECO:0000259" key="6">
    <source>
        <dbReference type="PROSITE" id="PS51999"/>
    </source>
</evidence>
<protein>
    <recommendedName>
        <fullName evidence="6">GRF-type domain-containing protein</fullName>
    </recommendedName>
</protein>
<evidence type="ECO:0000256" key="2">
    <source>
        <dbReference type="ARBA" id="ARBA00022771"/>
    </source>
</evidence>
<dbReference type="Proteomes" id="UP000800036">
    <property type="component" value="Unassembled WGS sequence"/>
</dbReference>
<name>A0A6A5V754_9PLEO</name>
<evidence type="ECO:0000256" key="4">
    <source>
        <dbReference type="PROSITE-ProRule" id="PRU01343"/>
    </source>
</evidence>
<accession>A0A6A5V754</accession>
<feature type="region of interest" description="Disordered" evidence="5">
    <location>
        <begin position="90"/>
        <end position="257"/>
    </location>
</feature>
<dbReference type="InterPro" id="IPR010666">
    <property type="entry name" value="Znf_GRF"/>
</dbReference>
<evidence type="ECO:0000313" key="8">
    <source>
        <dbReference type="Proteomes" id="UP000800036"/>
    </source>
</evidence>
<organism evidence="7 8">
    <name type="scientific">Bimuria novae-zelandiae CBS 107.79</name>
    <dbReference type="NCBI Taxonomy" id="1447943"/>
    <lineage>
        <taxon>Eukaryota</taxon>
        <taxon>Fungi</taxon>
        <taxon>Dikarya</taxon>
        <taxon>Ascomycota</taxon>
        <taxon>Pezizomycotina</taxon>
        <taxon>Dothideomycetes</taxon>
        <taxon>Pleosporomycetidae</taxon>
        <taxon>Pleosporales</taxon>
        <taxon>Massarineae</taxon>
        <taxon>Didymosphaeriaceae</taxon>
        <taxon>Bimuria</taxon>
    </lineage>
</organism>
<dbReference type="AlphaFoldDB" id="A0A6A5V754"/>
<proteinExistence type="predicted"/>
<gene>
    <name evidence="7" type="ORF">BU23DRAFT_243681</name>
</gene>
<dbReference type="PROSITE" id="PS51999">
    <property type="entry name" value="ZF_GRF"/>
    <property type="match status" value="1"/>
</dbReference>
<feature type="compositionally biased region" description="Basic and acidic residues" evidence="5">
    <location>
        <begin position="164"/>
        <end position="173"/>
    </location>
</feature>
<feature type="compositionally biased region" description="Polar residues" evidence="5">
    <location>
        <begin position="201"/>
        <end position="213"/>
    </location>
</feature>
<evidence type="ECO:0000256" key="3">
    <source>
        <dbReference type="ARBA" id="ARBA00022833"/>
    </source>
</evidence>